<dbReference type="Pfam" id="PF01066">
    <property type="entry name" value="CDP-OH_P_transf"/>
    <property type="match status" value="1"/>
</dbReference>
<keyword evidence="6" id="KW-0472">Membrane</keyword>
<evidence type="ECO:0000256" key="4">
    <source>
        <dbReference type="ARBA" id="ARBA00022989"/>
    </source>
</evidence>
<evidence type="ECO:0000256" key="3">
    <source>
        <dbReference type="ARBA" id="ARBA00022692"/>
    </source>
</evidence>
<evidence type="ECO:0000256" key="6">
    <source>
        <dbReference type="ARBA" id="ARBA00023136"/>
    </source>
</evidence>
<dbReference type="InterPro" id="IPR043130">
    <property type="entry name" value="CDP-OH_PTrfase_TM_dom"/>
</dbReference>
<dbReference type="GO" id="GO:0008654">
    <property type="term" value="P:phospholipid biosynthetic process"/>
    <property type="evidence" value="ECO:0007669"/>
    <property type="project" value="InterPro"/>
</dbReference>
<dbReference type="InterPro" id="IPR000462">
    <property type="entry name" value="CDP-OH_P_trans"/>
</dbReference>
<dbReference type="PANTHER" id="PTHR15362">
    <property type="entry name" value="PHOSPHATIDYLINOSITOL SYNTHASE"/>
    <property type="match status" value="1"/>
</dbReference>
<evidence type="ECO:0000313" key="8">
    <source>
        <dbReference type="EMBL" id="CAD7232797.1"/>
    </source>
</evidence>
<keyword evidence="7" id="KW-1208">Phospholipid metabolism</keyword>
<keyword evidence="2" id="KW-0808">Transferase</keyword>
<sequence>MASVEQILLYVPNLIGYARLLLIFLAWVFWDAHPPLFVILYVASAILDFFDGYFARKLNQCTSFGAWFGFWICALEWTAFVCNHTLGSNWRQEIGDGASGSGRLSDKPSEIVDLGNTGSRSTGLIETTVQRIMAKGFHTPTGGLAIAGLHVLPIWLYGLQMNVKFPIHFCEMSLDIRELSWRLEEYMIITGMAFSPDGTHLVAANSDGMMAVFESEADITDLSVHEDAVAVALGSEGGLIYDLENGKLVSRLQASRTNSTGGFCAPIWCVKFSESRTVGCGPGLPPVVWDLREGSDQSAKVSLRCVIPSPPSTPTKKPAKTPGDSDSKKSASSEVLAAVNSDFCALDAAENYVVSGGSSGPIVWDVRKPSAPVANMDPSEPLIMEGSRVTTLRFLSTSASSFLLGLETGRTVGQLDRDCRLLSQIKTTSPGVHEAVILKENGLVAISGNSNMIDLSHHLEYRDCSLRFALN</sequence>
<reference evidence="8" key="1">
    <citation type="submission" date="2020-11" db="EMBL/GenBank/DDBJ databases">
        <authorList>
            <person name="Tran Van P."/>
        </authorList>
    </citation>
    <scope>NUCLEOTIDE SEQUENCE</scope>
</reference>
<evidence type="ECO:0000256" key="7">
    <source>
        <dbReference type="ARBA" id="ARBA00023264"/>
    </source>
</evidence>
<comment type="subcellular location">
    <subcellularLocation>
        <location evidence="1">Membrane</location>
        <topology evidence="1">Multi-pass membrane protein</topology>
    </subcellularLocation>
</comment>
<dbReference type="Gene3D" id="1.20.120.1760">
    <property type="match status" value="1"/>
</dbReference>
<name>A0A7R8WJB5_9CRUS</name>
<gene>
    <name evidence="8" type="ORF">CTOB1V02_LOCUS10624</name>
</gene>
<dbReference type="InterPro" id="IPR015943">
    <property type="entry name" value="WD40/YVTN_repeat-like_dom_sf"/>
</dbReference>
<keyword evidence="5" id="KW-0443">Lipid metabolism</keyword>
<dbReference type="GO" id="GO:0016780">
    <property type="term" value="F:phosphotransferase activity, for other substituted phosphate groups"/>
    <property type="evidence" value="ECO:0007669"/>
    <property type="project" value="InterPro"/>
</dbReference>
<evidence type="ECO:0000256" key="2">
    <source>
        <dbReference type="ARBA" id="ARBA00022679"/>
    </source>
</evidence>
<keyword evidence="4" id="KW-1133">Transmembrane helix</keyword>
<organism evidence="8">
    <name type="scientific">Cyprideis torosa</name>
    <dbReference type="NCBI Taxonomy" id="163714"/>
    <lineage>
        <taxon>Eukaryota</taxon>
        <taxon>Metazoa</taxon>
        <taxon>Ecdysozoa</taxon>
        <taxon>Arthropoda</taxon>
        <taxon>Crustacea</taxon>
        <taxon>Oligostraca</taxon>
        <taxon>Ostracoda</taxon>
        <taxon>Podocopa</taxon>
        <taxon>Podocopida</taxon>
        <taxon>Cytherocopina</taxon>
        <taxon>Cytheroidea</taxon>
        <taxon>Cytherideidae</taxon>
        <taxon>Cyprideis</taxon>
    </lineage>
</organism>
<proteinExistence type="predicted"/>
<keyword evidence="3" id="KW-0812">Transmembrane</keyword>
<accession>A0A7R8WJB5</accession>
<dbReference type="EMBL" id="OB665164">
    <property type="protein sequence ID" value="CAD7232797.1"/>
    <property type="molecule type" value="Genomic_DNA"/>
</dbReference>
<dbReference type="SUPFAM" id="SSF50978">
    <property type="entry name" value="WD40 repeat-like"/>
    <property type="match status" value="1"/>
</dbReference>
<evidence type="ECO:0000256" key="1">
    <source>
        <dbReference type="ARBA" id="ARBA00004141"/>
    </source>
</evidence>
<dbReference type="OrthoDB" id="10251079at2759"/>
<evidence type="ECO:0000256" key="5">
    <source>
        <dbReference type="ARBA" id="ARBA00023098"/>
    </source>
</evidence>
<dbReference type="AlphaFoldDB" id="A0A7R8WJB5"/>
<dbReference type="GO" id="GO:0016020">
    <property type="term" value="C:membrane"/>
    <property type="evidence" value="ECO:0007669"/>
    <property type="project" value="UniProtKB-SubCell"/>
</dbReference>
<dbReference type="InterPro" id="IPR036322">
    <property type="entry name" value="WD40_repeat_dom_sf"/>
</dbReference>
<dbReference type="PANTHER" id="PTHR15362:SF13">
    <property type="entry name" value="SI:CH1073-145M9.1"/>
    <property type="match status" value="1"/>
</dbReference>
<dbReference type="Gene3D" id="2.130.10.10">
    <property type="entry name" value="YVTN repeat-like/Quinoprotein amine dehydrogenase"/>
    <property type="match status" value="1"/>
</dbReference>
<protein>
    <submittedName>
        <fullName evidence="8">Uncharacterized protein</fullName>
    </submittedName>
</protein>